<evidence type="ECO:0000313" key="1">
    <source>
        <dbReference type="EMBL" id="TCU96184.1"/>
    </source>
</evidence>
<gene>
    <name evidence="1" type="ORF">EV671_101462</name>
</gene>
<name>A0A4R3V1N2_ROSSA</name>
<sequence length="284" mass="29637">MTTSRWALAALAALAGVVGVFFYATRTPDDKPAAPPAAVAALPLMLPAAPAQPAAASAALPAVQSTAPAPAAVQRVGSEGYGPHIERAFVGTDAADAWEAVKWLRLCASNEARRSSYEQARAVGVVPEVMTQLMREADDESRRCQTVTAQHQAMLAGLASRAMRARIPGAATTYAGAVVPGELTAEQRREVADAMRQEANAGAPSLLDAALSNRAWGLTDEERLSYLYAFTRLYDSHAGAGATVEALIKQGAVPFTAPPTPAQIAAAKLAGQQIIDLVRPDTKP</sequence>
<dbReference type="RefSeq" id="WP_132572216.1">
    <property type="nucleotide sequence ID" value="NZ_CBCSGL010000011.1"/>
</dbReference>
<reference evidence="1 2" key="1">
    <citation type="submission" date="2019-03" db="EMBL/GenBank/DDBJ databases">
        <title>Genomic Encyclopedia of Type Strains, Phase IV (KMG-IV): sequencing the most valuable type-strain genomes for metagenomic binning, comparative biology and taxonomic classification.</title>
        <authorList>
            <person name="Goeker M."/>
        </authorList>
    </citation>
    <scope>NUCLEOTIDE SEQUENCE [LARGE SCALE GENOMIC DNA]</scope>
    <source>
        <strain evidence="1 2">DSM 654</strain>
    </source>
</reference>
<organism evidence="1 2">
    <name type="scientific">Roseateles saccharophilus</name>
    <name type="common">Pseudomonas saccharophila</name>
    <dbReference type="NCBI Taxonomy" id="304"/>
    <lineage>
        <taxon>Bacteria</taxon>
        <taxon>Pseudomonadati</taxon>
        <taxon>Pseudomonadota</taxon>
        <taxon>Betaproteobacteria</taxon>
        <taxon>Burkholderiales</taxon>
        <taxon>Sphaerotilaceae</taxon>
        <taxon>Roseateles</taxon>
    </lineage>
</organism>
<comment type="caution">
    <text evidence="1">The sequence shown here is derived from an EMBL/GenBank/DDBJ whole genome shotgun (WGS) entry which is preliminary data.</text>
</comment>
<evidence type="ECO:0000313" key="2">
    <source>
        <dbReference type="Proteomes" id="UP000295110"/>
    </source>
</evidence>
<dbReference type="Proteomes" id="UP000295110">
    <property type="component" value="Unassembled WGS sequence"/>
</dbReference>
<proteinExistence type="predicted"/>
<dbReference type="EMBL" id="SMBU01000014">
    <property type="protein sequence ID" value="TCU96184.1"/>
    <property type="molecule type" value="Genomic_DNA"/>
</dbReference>
<dbReference type="OrthoDB" id="8906379at2"/>
<protein>
    <submittedName>
        <fullName evidence="1">Uncharacterized protein</fullName>
    </submittedName>
</protein>
<dbReference type="AlphaFoldDB" id="A0A4R3V1N2"/>
<keyword evidence="2" id="KW-1185">Reference proteome</keyword>
<accession>A0A4R3V1N2</accession>